<evidence type="ECO:0000256" key="1">
    <source>
        <dbReference type="ARBA" id="ARBA00001933"/>
    </source>
</evidence>
<evidence type="ECO:0000256" key="5">
    <source>
        <dbReference type="ARBA" id="ARBA00022679"/>
    </source>
</evidence>
<name>A0A1V9Z821_ACHHY</name>
<comment type="caution">
    <text evidence="10">The sequence shown here is derived from an EMBL/GenBank/DDBJ whole genome shotgun (WGS) entry which is preliminary data.</text>
</comment>
<dbReference type="EMBL" id="JNBR01000374">
    <property type="protein sequence ID" value="OQR94129.1"/>
    <property type="molecule type" value="Genomic_DNA"/>
</dbReference>
<dbReference type="AlphaFoldDB" id="A0A1V9Z821"/>
<dbReference type="Gene3D" id="3.90.1150.10">
    <property type="entry name" value="Aspartate Aminotransferase, domain 1"/>
    <property type="match status" value="1"/>
</dbReference>
<keyword evidence="6 9" id="KW-0663">Pyridoxal phosphate</keyword>
<dbReference type="CDD" id="cd00610">
    <property type="entry name" value="OAT_like"/>
    <property type="match status" value="1"/>
</dbReference>
<comment type="similarity">
    <text evidence="2 9">Belongs to the class-III pyridoxal-phosphate-dependent aminotransferase family.</text>
</comment>
<dbReference type="SUPFAM" id="SSF53383">
    <property type="entry name" value="PLP-dependent transferases"/>
    <property type="match status" value="1"/>
</dbReference>
<dbReference type="InterPro" id="IPR004631">
    <property type="entry name" value="4NH2But_aminotransferase_euk"/>
</dbReference>
<gene>
    <name evidence="10" type="ORF">ACHHYP_01679</name>
</gene>
<dbReference type="InterPro" id="IPR015421">
    <property type="entry name" value="PyrdxlP-dep_Trfase_major"/>
</dbReference>
<evidence type="ECO:0000256" key="9">
    <source>
        <dbReference type="RuleBase" id="RU003560"/>
    </source>
</evidence>
<dbReference type="FunFam" id="3.40.640.10:FF:000029">
    <property type="entry name" value="4-aminobutyrate aminotransferase, mitochondrial"/>
    <property type="match status" value="1"/>
</dbReference>
<dbReference type="PANTHER" id="PTHR43206">
    <property type="entry name" value="AMINOTRANSFERASE"/>
    <property type="match status" value="1"/>
</dbReference>
<dbReference type="OrthoDB" id="5419315at2759"/>
<evidence type="ECO:0000313" key="10">
    <source>
        <dbReference type="EMBL" id="OQR94129.1"/>
    </source>
</evidence>
<dbReference type="GO" id="GO:0009450">
    <property type="term" value="P:gamma-aminobutyric acid catabolic process"/>
    <property type="evidence" value="ECO:0007669"/>
    <property type="project" value="TreeGrafter"/>
</dbReference>
<dbReference type="STRING" id="1202772.A0A1V9Z821"/>
<dbReference type="GO" id="GO:0034386">
    <property type="term" value="F:4-aminobutyrate:2-oxoglutarate transaminase activity"/>
    <property type="evidence" value="ECO:0007669"/>
    <property type="project" value="UniProtKB-EC"/>
</dbReference>
<evidence type="ECO:0000256" key="3">
    <source>
        <dbReference type="ARBA" id="ARBA00012912"/>
    </source>
</evidence>
<sequence>MVSVAFPPVPATPTPAFPGEFSSARVLTAYPGPRNIALGAEMQSMQQAAAVHFFVDYSASLGNYIVDVDGNRYLDVYAQIASLPIGYNHPRIHAAIQDPKNLALLSQRPCLGILPPGDWNDLLEATLAKTQPPGLSEITTLMCGSCANENAFKAVFIWYQTKARGGKPPTEFDLQSCMQNAAPGSPALSILSFAGGFHGRLLGCLSATHSKAIHKVDIPALDWPVAPFPKLQYPLEVHATANAAEEARCLDYVDAVLRRHNVQRAASTEIAGIIVEPIQAEGGDNHASPNFFRELRQIAADHGVAFIVDEVQTGGGSTGKFWAHEHWALSNPPDLVTFSKKMQTGGYYAKPEFRPVETYRIFNTWMGDPAKMLQLQAFVDAVAHDDLLANTTIAGDYLHRGLHLLADEYPGVLSNVRGVGTYLAVDFASPAIRDLAVTRLRAIGLQSGGCGDRSLRFRPALVFQPTHAREALELLEQVCRDLPQ</sequence>
<evidence type="ECO:0000256" key="2">
    <source>
        <dbReference type="ARBA" id="ARBA00008954"/>
    </source>
</evidence>
<dbReference type="InterPro" id="IPR005814">
    <property type="entry name" value="Aminotrans_3"/>
</dbReference>
<dbReference type="Proteomes" id="UP000243579">
    <property type="component" value="Unassembled WGS sequence"/>
</dbReference>
<evidence type="ECO:0000313" key="11">
    <source>
        <dbReference type="Proteomes" id="UP000243579"/>
    </source>
</evidence>
<dbReference type="PIRSF" id="PIRSF000521">
    <property type="entry name" value="Transaminase_4ab_Lys_Orn"/>
    <property type="match status" value="1"/>
</dbReference>
<dbReference type="InterPro" id="IPR049704">
    <property type="entry name" value="Aminotrans_3_PPA_site"/>
</dbReference>
<proteinExistence type="inferred from homology"/>
<keyword evidence="5 10" id="KW-0808">Transferase</keyword>
<organism evidence="10 11">
    <name type="scientific">Achlya hypogyna</name>
    <name type="common">Oomycete</name>
    <name type="synonym">Protoachlya hypogyna</name>
    <dbReference type="NCBI Taxonomy" id="1202772"/>
    <lineage>
        <taxon>Eukaryota</taxon>
        <taxon>Sar</taxon>
        <taxon>Stramenopiles</taxon>
        <taxon>Oomycota</taxon>
        <taxon>Saprolegniomycetes</taxon>
        <taxon>Saprolegniales</taxon>
        <taxon>Achlyaceae</taxon>
        <taxon>Achlya</taxon>
    </lineage>
</organism>
<dbReference type="GO" id="GO:0030170">
    <property type="term" value="F:pyridoxal phosphate binding"/>
    <property type="evidence" value="ECO:0007669"/>
    <property type="project" value="InterPro"/>
</dbReference>
<dbReference type="GO" id="GO:0005739">
    <property type="term" value="C:mitochondrion"/>
    <property type="evidence" value="ECO:0007669"/>
    <property type="project" value="TreeGrafter"/>
</dbReference>
<dbReference type="EC" id="2.6.1.19" evidence="3"/>
<protein>
    <recommendedName>
        <fullName evidence="3">4-aminobutyrate--2-oxoglutarate transaminase</fullName>
        <ecNumber evidence="3">2.6.1.19</ecNumber>
    </recommendedName>
    <alternativeName>
        <fullName evidence="8">GABA aminotransferase</fullName>
    </alternativeName>
    <alternativeName>
        <fullName evidence="7">Gamma-amino-N-butyrate transaminase</fullName>
    </alternativeName>
</protein>
<dbReference type="InterPro" id="IPR015424">
    <property type="entry name" value="PyrdxlP-dep_Trfase"/>
</dbReference>
<dbReference type="Gene3D" id="3.40.640.10">
    <property type="entry name" value="Type I PLP-dependent aspartate aminotransferase-like (Major domain)"/>
    <property type="match status" value="1"/>
</dbReference>
<reference evidence="10 11" key="1">
    <citation type="journal article" date="2014" name="Genome Biol. Evol.">
        <title>The secreted proteins of Achlya hypogyna and Thraustotheca clavata identify the ancestral oomycete secretome and reveal gene acquisitions by horizontal gene transfer.</title>
        <authorList>
            <person name="Misner I."/>
            <person name="Blouin N."/>
            <person name="Leonard G."/>
            <person name="Richards T.A."/>
            <person name="Lane C.E."/>
        </authorList>
    </citation>
    <scope>NUCLEOTIDE SEQUENCE [LARGE SCALE GENOMIC DNA]</scope>
    <source>
        <strain evidence="10 11">ATCC 48635</strain>
    </source>
</reference>
<accession>A0A1V9Z821</accession>
<evidence type="ECO:0000256" key="4">
    <source>
        <dbReference type="ARBA" id="ARBA00022576"/>
    </source>
</evidence>
<dbReference type="Pfam" id="PF00202">
    <property type="entry name" value="Aminotran_3"/>
    <property type="match status" value="1"/>
</dbReference>
<dbReference type="NCBIfam" id="TIGR00699">
    <property type="entry name" value="GABAtrns_euk"/>
    <property type="match status" value="1"/>
</dbReference>
<dbReference type="PANTHER" id="PTHR43206:SF1">
    <property type="entry name" value="4-AMINOBUTYRATE AMINOTRANSFERASE, MITOCHONDRIAL"/>
    <property type="match status" value="1"/>
</dbReference>
<dbReference type="InterPro" id="IPR015422">
    <property type="entry name" value="PyrdxlP-dep_Trfase_small"/>
</dbReference>
<comment type="cofactor">
    <cofactor evidence="1">
        <name>pyridoxal 5'-phosphate</name>
        <dbReference type="ChEBI" id="CHEBI:597326"/>
    </cofactor>
</comment>
<keyword evidence="11" id="KW-1185">Reference proteome</keyword>
<evidence type="ECO:0000256" key="7">
    <source>
        <dbReference type="ARBA" id="ARBA00030204"/>
    </source>
</evidence>
<evidence type="ECO:0000256" key="8">
    <source>
        <dbReference type="ARBA" id="ARBA00031787"/>
    </source>
</evidence>
<evidence type="ECO:0000256" key="6">
    <source>
        <dbReference type="ARBA" id="ARBA00022898"/>
    </source>
</evidence>
<dbReference type="PROSITE" id="PS00600">
    <property type="entry name" value="AA_TRANSFER_CLASS_3"/>
    <property type="match status" value="1"/>
</dbReference>
<keyword evidence="4 10" id="KW-0032">Aminotransferase</keyword>